<organism evidence="2">
    <name type="scientific">Chromera velia CCMP2878</name>
    <dbReference type="NCBI Taxonomy" id="1169474"/>
    <lineage>
        <taxon>Eukaryota</taxon>
        <taxon>Sar</taxon>
        <taxon>Alveolata</taxon>
        <taxon>Colpodellida</taxon>
        <taxon>Chromeraceae</taxon>
        <taxon>Chromera</taxon>
    </lineage>
</organism>
<dbReference type="EMBL" id="CDMZ01002438">
    <property type="protein sequence ID" value="CEM42377.1"/>
    <property type="molecule type" value="Genomic_DNA"/>
</dbReference>
<dbReference type="VEuPathDB" id="CryptoDB:Cvel_26705"/>
<feature type="compositionally biased region" description="Gly residues" evidence="1">
    <location>
        <begin position="243"/>
        <end position="254"/>
    </location>
</feature>
<name>A0A0G4HE82_9ALVE</name>
<evidence type="ECO:0000313" key="2">
    <source>
        <dbReference type="EMBL" id="CEM42377.1"/>
    </source>
</evidence>
<proteinExistence type="predicted"/>
<feature type="region of interest" description="Disordered" evidence="1">
    <location>
        <begin position="230"/>
        <end position="254"/>
    </location>
</feature>
<protein>
    <submittedName>
        <fullName evidence="2">Uncharacterized protein</fullName>
    </submittedName>
</protein>
<accession>A0A0G4HE82</accession>
<sequence>MPVAGEWVILSQKGEILAKAPPSGTFDQVFVPPENGLWEICGQKVQLVMPYIVGEQPNHLEGGYEEAPCTWLGDCDEGLACVEVSMAHRQCVSHSRIPEGAKIVKGPQPAAPYDNCWYAPADNKCAVKGFTCYKNSQWENFAQCRPEGDCPLGALSLCRDIPALSLLLSHECGGSVSADGRLRRGEQGGTAKVAVEAVLQSWYVGRVCDTQTGRARLISRLAEEREAAASCEGGAKSAEGEHGGGSGGSSGAST</sequence>
<gene>
    <name evidence="2" type="ORF">Cvel_26705</name>
</gene>
<dbReference type="AlphaFoldDB" id="A0A0G4HE82"/>
<dbReference type="PhylomeDB" id="A0A0G4HE82"/>
<evidence type="ECO:0000256" key="1">
    <source>
        <dbReference type="SAM" id="MobiDB-lite"/>
    </source>
</evidence>
<reference evidence="2" key="1">
    <citation type="submission" date="2014-11" db="EMBL/GenBank/DDBJ databases">
        <authorList>
            <person name="Otto D Thomas"/>
            <person name="Naeem Raeece"/>
        </authorList>
    </citation>
    <scope>NUCLEOTIDE SEQUENCE</scope>
</reference>